<accession>A0A1B6BYL5</accession>
<evidence type="ECO:0000256" key="2">
    <source>
        <dbReference type="SAM" id="MobiDB-lite"/>
    </source>
</evidence>
<evidence type="ECO:0000256" key="1">
    <source>
        <dbReference type="ARBA" id="ARBA00004123"/>
    </source>
</evidence>
<dbReference type="Pfam" id="PF16087">
    <property type="entry name" value="DUF4817"/>
    <property type="match status" value="1"/>
</dbReference>
<feature type="compositionally biased region" description="Polar residues" evidence="2">
    <location>
        <begin position="70"/>
        <end position="82"/>
    </location>
</feature>
<evidence type="ECO:0000313" key="5">
    <source>
        <dbReference type="EMBL" id="JAS12725.1"/>
    </source>
</evidence>
<protein>
    <recommendedName>
        <fullName evidence="3">DUF4817 domain-containing protein</fullName>
    </recommendedName>
</protein>
<proteinExistence type="predicted"/>
<gene>
    <name evidence="4" type="ORF">g.43655</name>
    <name evidence="5" type="ORF">g.43656</name>
</gene>
<evidence type="ECO:0000313" key="4">
    <source>
        <dbReference type="EMBL" id="JAS06075.1"/>
    </source>
</evidence>
<name>A0A1B6BYL5_9HEMI</name>
<dbReference type="EMBL" id="GEDC01031223">
    <property type="protein sequence ID" value="JAS06075.1"/>
    <property type="molecule type" value="Transcribed_RNA"/>
</dbReference>
<feature type="domain" description="DUF4817" evidence="3">
    <location>
        <begin position="6"/>
        <end position="59"/>
    </location>
</feature>
<comment type="subcellular location">
    <subcellularLocation>
        <location evidence="1">Nucleus</location>
    </subcellularLocation>
</comment>
<dbReference type="AlphaFoldDB" id="A0A1B6BYL5"/>
<feature type="region of interest" description="Disordered" evidence="2">
    <location>
        <begin position="59"/>
        <end position="82"/>
    </location>
</feature>
<dbReference type="GO" id="GO:0005634">
    <property type="term" value="C:nucleus"/>
    <property type="evidence" value="ECO:0007669"/>
    <property type="project" value="UniProtKB-SubCell"/>
</dbReference>
<dbReference type="InterPro" id="IPR032135">
    <property type="entry name" value="DUF4817"/>
</dbReference>
<dbReference type="EMBL" id="GEDC01024573">
    <property type="protein sequence ID" value="JAS12725.1"/>
    <property type="molecule type" value="Transcribed_RNA"/>
</dbReference>
<organism evidence="4">
    <name type="scientific">Clastoptera arizonana</name>
    <name type="common">Arizona spittle bug</name>
    <dbReference type="NCBI Taxonomy" id="38151"/>
    <lineage>
        <taxon>Eukaryota</taxon>
        <taxon>Metazoa</taxon>
        <taxon>Ecdysozoa</taxon>
        <taxon>Arthropoda</taxon>
        <taxon>Hexapoda</taxon>
        <taxon>Insecta</taxon>
        <taxon>Pterygota</taxon>
        <taxon>Neoptera</taxon>
        <taxon>Paraneoptera</taxon>
        <taxon>Hemiptera</taxon>
        <taxon>Auchenorrhyncha</taxon>
        <taxon>Cercopoidea</taxon>
        <taxon>Clastopteridae</taxon>
        <taxon>Clastoptera</taxon>
    </lineage>
</organism>
<dbReference type="SUPFAM" id="SSF46689">
    <property type="entry name" value="Homeodomain-like"/>
    <property type="match status" value="1"/>
</dbReference>
<reference evidence="4" key="1">
    <citation type="submission" date="2015-12" db="EMBL/GenBank/DDBJ databases">
        <title>De novo transcriptome assembly of four potential Pierce s Disease insect vectors from Arizona vineyards.</title>
        <authorList>
            <person name="Tassone E.E."/>
        </authorList>
    </citation>
    <scope>NUCLEOTIDE SEQUENCE</scope>
</reference>
<evidence type="ECO:0000259" key="3">
    <source>
        <dbReference type="Pfam" id="PF16087"/>
    </source>
</evidence>
<sequence>MNRKLTTEERIFLLKSWWKTNKNSEEVIQLFGKRFPQTPPPSRQGIYKLNKRFEEAGSVHDLPRSGRPRTATSEANSTIAESVVQSPKKSLCKRSAEFDMSVSSIGRIMKSLK</sequence>
<dbReference type="InterPro" id="IPR009057">
    <property type="entry name" value="Homeodomain-like_sf"/>
</dbReference>